<reference evidence="1 2" key="1">
    <citation type="journal article" date="2023" name="Science">
        <title>Complex scaffold remodeling in plant triterpene biosynthesis.</title>
        <authorList>
            <person name="De La Pena R."/>
            <person name="Hodgson H."/>
            <person name="Liu J.C."/>
            <person name="Stephenson M.J."/>
            <person name="Martin A.C."/>
            <person name="Owen C."/>
            <person name="Harkess A."/>
            <person name="Leebens-Mack J."/>
            <person name="Jimenez L.E."/>
            <person name="Osbourn A."/>
            <person name="Sattely E.S."/>
        </authorList>
    </citation>
    <scope>NUCLEOTIDE SEQUENCE [LARGE SCALE GENOMIC DNA]</scope>
    <source>
        <strain evidence="2">cv. JPN11</strain>
        <tissue evidence="1">Leaf</tissue>
    </source>
</reference>
<sequence>MLVGINALKFKSMFLLVSSEHYIFKCFLQHLSPIKLNSSPRISMKSVVSKELHMKTFRIINKRIQFLKRWMTMASSRSAITLGNVQRTAPTSCFHKPCFLRQLIRKFKSQWKQALGSKSISTRFSYDIHSYSLNFDDGLFP</sequence>
<proteinExistence type="predicted"/>
<evidence type="ECO:0000313" key="2">
    <source>
        <dbReference type="Proteomes" id="UP001164539"/>
    </source>
</evidence>
<organism evidence="1 2">
    <name type="scientific">Melia azedarach</name>
    <name type="common">Chinaberry tree</name>
    <dbReference type="NCBI Taxonomy" id="155640"/>
    <lineage>
        <taxon>Eukaryota</taxon>
        <taxon>Viridiplantae</taxon>
        <taxon>Streptophyta</taxon>
        <taxon>Embryophyta</taxon>
        <taxon>Tracheophyta</taxon>
        <taxon>Spermatophyta</taxon>
        <taxon>Magnoliopsida</taxon>
        <taxon>eudicotyledons</taxon>
        <taxon>Gunneridae</taxon>
        <taxon>Pentapetalae</taxon>
        <taxon>rosids</taxon>
        <taxon>malvids</taxon>
        <taxon>Sapindales</taxon>
        <taxon>Meliaceae</taxon>
        <taxon>Melia</taxon>
    </lineage>
</organism>
<dbReference type="Proteomes" id="UP001164539">
    <property type="component" value="Chromosome 1"/>
</dbReference>
<accession>A0ACC1YXR6</accession>
<gene>
    <name evidence="1" type="ORF">OWV82_001268</name>
</gene>
<name>A0ACC1YXR6_MELAZ</name>
<keyword evidence="2" id="KW-1185">Reference proteome</keyword>
<dbReference type="EMBL" id="CM051394">
    <property type="protein sequence ID" value="KAJ4728313.1"/>
    <property type="molecule type" value="Genomic_DNA"/>
</dbReference>
<protein>
    <submittedName>
        <fullName evidence="1">Uncharacterized protein</fullName>
    </submittedName>
</protein>
<comment type="caution">
    <text evidence="1">The sequence shown here is derived from an EMBL/GenBank/DDBJ whole genome shotgun (WGS) entry which is preliminary data.</text>
</comment>
<evidence type="ECO:0000313" key="1">
    <source>
        <dbReference type="EMBL" id="KAJ4728313.1"/>
    </source>
</evidence>